<dbReference type="AlphaFoldDB" id="Q2L3T4"/>
<organism evidence="1">
    <name type="scientific">Triticum aestivum</name>
    <name type="common">Wheat</name>
    <dbReference type="NCBI Taxonomy" id="4565"/>
    <lineage>
        <taxon>Eukaryota</taxon>
        <taxon>Viridiplantae</taxon>
        <taxon>Streptophyta</taxon>
        <taxon>Embryophyta</taxon>
        <taxon>Tracheophyta</taxon>
        <taxon>Spermatophyta</taxon>
        <taxon>Magnoliopsida</taxon>
        <taxon>Liliopsida</taxon>
        <taxon>Poales</taxon>
        <taxon>Poaceae</taxon>
        <taxon>BOP clade</taxon>
        <taxon>Pooideae</taxon>
        <taxon>Triticodae</taxon>
        <taxon>Triticeae</taxon>
        <taxon>Triticinae</taxon>
        <taxon>Triticum</taxon>
    </lineage>
</organism>
<evidence type="ECO:0000313" key="1">
    <source>
        <dbReference type="EMBL" id="CAJ19366.1"/>
    </source>
</evidence>
<proteinExistence type="predicted"/>
<protein>
    <submittedName>
        <fullName evidence="1">Putative ribonucleoside diphosphate reductase</fullName>
    </submittedName>
</protein>
<dbReference type="EMBL" id="AM050686">
    <property type="protein sequence ID" value="CAJ19366.1"/>
    <property type="molecule type" value="Genomic_DNA"/>
</dbReference>
<sequence length="175" mass="19541">MVFTFKNLERLKSSYLILLSISSCQSHCICIVCSSLSATEDEVCVEDPIEEEVSRRDIEALAPLLPVELACAPDLVANTACPSAGTSKQHLQQRVSHPTRQLFFASFEANRHTTELYIWSVVLKNNTIYKDVSVQKITDIPDDLKAVYKSSRKLMLTWLSVVAATLIKARALIIL</sequence>
<name>Q2L3T4_WHEAT</name>
<reference evidence="1" key="1">
    <citation type="journal article" date="2006" name="Nature">
        <title>Molecular characterization of Ph1 as a major chromosome pairing locus in polyploid wheat.</title>
        <authorList>
            <person name="Griffiths S."/>
            <person name="Sharp R."/>
            <person name="Foote T.N."/>
            <person name="Bertin I."/>
            <person name="Wanous M."/>
            <person name="Reader S."/>
            <person name="Colas I."/>
            <person name="Moore G."/>
        </authorList>
    </citation>
    <scope>NUCLEOTIDE SEQUENCE</scope>
</reference>
<gene>
    <name evidence="1" type="primary">rdr-1D</name>
</gene>
<dbReference type="PROSITE" id="PS51257">
    <property type="entry name" value="PROKAR_LIPOPROTEIN"/>
    <property type="match status" value="1"/>
</dbReference>
<accession>Q2L3T4</accession>